<dbReference type="Gene3D" id="3.30.565.10">
    <property type="entry name" value="Histidine kinase-like ATPase, C-terminal domain"/>
    <property type="match status" value="1"/>
</dbReference>
<sequence>MPNFCEVRNLLVVVLVAQLLAFILVLAEPAGGERWQSLGLVSLFVQWIVLGSAALLCLLRTWLARWGMVGGALAAYALILLMALAVSGVGHWLFAPYAGTAVRIDFMLRSLTVTAIIAAVALRYLYVQHQWKRRLESEAAARIDALQARIRPHFLFNSLNTIASMIPQAPAQAEAAVEDLADLFRASLSRSDRLVPLRNELELARDYLQLEALRLGDRLKVEWATERLPEDALLPPMTLQPLLENAVYHGIEPHVQGGTVRISGAMESARLRLCLSNPLPPARHRRRSGLGMALDNTRQRIRLALGPKADLTALAEAGEYRVELVLPYVSKPDEDTDR</sequence>
<accession>A0A3E0WQZ6</accession>
<reference evidence="4" key="1">
    <citation type="submission" date="2017-05" db="EMBL/GenBank/DDBJ databases">
        <authorList>
            <person name="Sharma S."/>
            <person name="Sidhu C."/>
            <person name="Pinnaka A.K."/>
        </authorList>
    </citation>
    <scope>NUCLEOTIDE SEQUENCE [LARGE SCALE GENOMIC DNA]</scope>
    <source>
        <strain evidence="4">AK93</strain>
    </source>
</reference>
<keyword evidence="1" id="KW-0812">Transmembrane</keyword>
<dbReference type="InterPro" id="IPR036890">
    <property type="entry name" value="HATPase_C_sf"/>
</dbReference>
<dbReference type="InterPro" id="IPR050640">
    <property type="entry name" value="Bact_2-comp_sensor_kinase"/>
</dbReference>
<dbReference type="GO" id="GO:0016020">
    <property type="term" value="C:membrane"/>
    <property type="evidence" value="ECO:0007669"/>
    <property type="project" value="InterPro"/>
</dbReference>
<evidence type="ECO:0000313" key="3">
    <source>
        <dbReference type="EMBL" id="RFA35384.1"/>
    </source>
</evidence>
<dbReference type="PANTHER" id="PTHR34220:SF7">
    <property type="entry name" value="SENSOR HISTIDINE KINASE YPDA"/>
    <property type="match status" value="1"/>
</dbReference>
<proteinExistence type="predicted"/>
<dbReference type="EMBL" id="NFZW01000012">
    <property type="protein sequence ID" value="RFA35384.1"/>
    <property type="molecule type" value="Genomic_DNA"/>
</dbReference>
<comment type="caution">
    <text evidence="3">The sequence shown here is derived from an EMBL/GenBank/DDBJ whole genome shotgun (WGS) entry which is preliminary data.</text>
</comment>
<dbReference type="AlphaFoldDB" id="A0A3E0WQZ6"/>
<feature type="transmembrane region" description="Helical" evidence="1">
    <location>
        <begin position="37"/>
        <end position="59"/>
    </location>
</feature>
<dbReference type="SUPFAM" id="SSF55874">
    <property type="entry name" value="ATPase domain of HSP90 chaperone/DNA topoisomerase II/histidine kinase"/>
    <property type="match status" value="1"/>
</dbReference>
<dbReference type="Proteomes" id="UP000256763">
    <property type="component" value="Unassembled WGS sequence"/>
</dbReference>
<feature type="transmembrane region" description="Helical" evidence="1">
    <location>
        <begin position="71"/>
        <end position="94"/>
    </location>
</feature>
<dbReference type="Pfam" id="PF06580">
    <property type="entry name" value="His_kinase"/>
    <property type="match status" value="1"/>
</dbReference>
<dbReference type="PANTHER" id="PTHR34220">
    <property type="entry name" value="SENSOR HISTIDINE KINASE YPDA"/>
    <property type="match status" value="1"/>
</dbReference>
<feature type="transmembrane region" description="Helical" evidence="1">
    <location>
        <begin position="106"/>
        <end position="126"/>
    </location>
</feature>
<organism evidence="3 4">
    <name type="scientific">Alkalilimnicola ehrlichii</name>
    <dbReference type="NCBI Taxonomy" id="351052"/>
    <lineage>
        <taxon>Bacteria</taxon>
        <taxon>Pseudomonadati</taxon>
        <taxon>Pseudomonadota</taxon>
        <taxon>Gammaproteobacteria</taxon>
        <taxon>Chromatiales</taxon>
        <taxon>Ectothiorhodospiraceae</taxon>
        <taxon>Alkalilimnicola</taxon>
    </lineage>
</organism>
<dbReference type="InterPro" id="IPR010559">
    <property type="entry name" value="Sig_transdc_His_kin_internal"/>
</dbReference>
<evidence type="ECO:0000313" key="4">
    <source>
        <dbReference type="Proteomes" id="UP000256763"/>
    </source>
</evidence>
<name>A0A3E0WQZ6_9GAMM</name>
<dbReference type="OrthoDB" id="2514702at2"/>
<dbReference type="GO" id="GO:0000155">
    <property type="term" value="F:phosphorelay sensor kinase activity"/>
    <property type="evidence" value="ECO:0007669"/>
    <property type="project" value="InterPro"/>
</dbReference>
<keyword evidence="3" id="KW-0418">Kinase</keyword>
<keyword evidence="3" id="KW-0808">Transferase</keyword>
<feature type="domain" description="Signal transduction histidine kinase internal region" evidence="2">
    <location>
        <begin position="141"/>
        <end position="219"/>
    </location>
</feature>
<gene>
    <name evidence="3" type="ORF">CAL65_12960</name>
</gene>
<evidence type="ECO:0000259" key="2">
    <source>
        <dbReference type="Pfam" id="PF06580"/>
    </source>
</evidence>
<evidence type="ECO:0000256" key="1">
    <source>
        <dbReference type="SAM" id="Phobius"/>
    </source>
</evidence>
<keyword evidence="4" id="KW-1185">Reference proteome</keyword>
<keyword evidence="1" id="KW-1133">Transmembrane helix</keyword>
<keyword evidence="1" id="KW-0472">Membrane</keyword>
<protein>
    <submittedName>
        <fullName evidence="3">Histidine kinase</fullName>
    </submittedName>
</protein>